<gene>
    <name evidence="1" type="ORF">S12H4_63252</name>
</gene>
<protein>
    <submittedName>
        <fullName evidence="1">Uncharacterized protein</fullName>
    </submittedName>
</protein>
<reference evidence="1" key="1">
    <citation type="journal article" date="2014" name="Front. Microbiol.">
        <title>High frequency of phylogenetically diverse reductive dehalogenase-homologous genes in deep subseafloor sedimentary metagenomes.</title>
        <authorList>
            <person name="Kawai M."/>
            <person name="Futagami T."/>
            <person name="Toyoda A."/>
            <person name="Takaki Y."/>
            <person name="Nishi S."/>
            <person name="Hori S."/>
            <person name="Arai W."/>
            <person name="Tsubouchi T."/>
            <person name="Morono Y."/>
            <person name="Uchiyama I."/>
            <person name="Ito T."/>
            <person name="Fujiyama A."/>
            <person name="Inagaki F."/>
            <person name="Takami H."/>
        </authorList>
    </citation>
    <scope>NUCLEOTIDE SEQUENCE</scope>
    <source>
        <strain evidence="1">Expedition CK06-06</strain>
    </source>
</reference>
<name>X1UH72_9ZZZZ</name>
<accession>X1UH72</accession>
<organism evidence="1">
    <name type="scientific">marine sediment metagenome</name>
    <dbReference type="NCBI Taxonomy" id="412755"/>
    <lineage>
        <taxon>unclassified sequences</taxon>
        <taxon>metagenomes</taxon>
        <taxon>ecological metagenomes</taxon>
    </lineage>
</organism>
<evidence type="ECO:0000313" key="1">
    <source>
        <dbReference type="EMBL" id="GAJ16828.1"/>
    </source>
</evidence>
<comment type="caution">
    <text evidence="1">The sequence shown here is derived from an EMBL/GenBank/DDBJ whole genome shotgun (WGS) entry which is preliminary data.</text>
</comment>
<feature type="non-terminal residue" evidence="1">
    <location>
        <position position="1"/>
    </location>
</feature>
<feature type="non-terminal residue" evidence="1">
    <location>
        <position position="49"/>
    </location>
</feature>
<proteinExistence type="predicted"/>
<dbReference type="AlphaFoldDB" id="X1UH72"/>
<sequence length="49" mass="5624">PHLKSNEEKIKEIVNVLKKIQAEVEKDRQVIGLKEERGNILKKSIKTNG</sequence>
<dbReference type="EMBL" id="BARW01042900">
    <property type="protein sequence ID" value="GAJ16828.1"/>
    <property type="molecule type" value="Genomic_DNA"/>
</dbReference>